<feature type="domain" description="Aldehyde oxidase/xanthine dehydrogenase a/b hammerhead" evidence="3">
    <location>
        <begin position="21"/>
        <end position="132"/>
    </location>
</feature>
<dbReference type="Pfam" id="PF02738">
    <property type="entry name" value="MoCoBD_1"/>
    <property type="match status" value="1"/>
</dbReference>
<keyword evidence="2" id="KW-0560">Oxidoreductase</keyword>
<dbReference type="Gene3D" id="3.30.365.10">
    <property type="entry name" value="Aldehyde oxidase/xanthine dehydrogenase, molybdopterin binding domain"/>
    <property type="match status" value="4"/>
</dbReference>
<dbReference type="InterPro" id="IPR037165">
    <property type="entry name" value="AldOxase/xan_DH_Mopterin-bd_sf"/>
</dbReference>
<dbReference type="InterPro" id="IPR008274">
    <property type="entry name" value="AldOxase/xan_DH_MoCoBD1"/>
</dbReference>
<sequence>MADSGYVGSRTPRVEDARLLAGRGRYVGATRLPGTAYAAVMRSPVAHGRLTRCDAGAARASAGVLDVITPADAAGLRLPCAGLAPGQLVDSYPVLDETVRYAGQPVALVVAATPEAAEDAAGLVDLDFTALPAVVGVERALAAGAPLLYPEWGANVAADFALGDDCEAAIAGADLVVDLTFTFGRVSPYPMETRGVVAAYDGAELTIRLSTQAAHQAREHAADALGLSHDRVRVIGADVGGGFGGKEHVYPDELLVCLAAMRLGRPVSWAESPGDRLVATLPSRAAVHRGRLALDSGGRFVALHADIAGDLGAHPSNVGPGPFAVTAMMLPGPYRFDQAGARVRGVVTTTTPTGSYRGYGQPEAAWTRERLVDEAARRLGADPVELRLRNLLTPEDLPCGNRVWQTYDSGDYPRALRTLRDLVSPPVRDDGRRRGVGYSCHVEITGLGASAAMKAAGIMSGGFESARLRMEPDGSVVVASGLAGIGQGIETVFAQIAADRLGVPIDRVRVTLGDTASTPYSPIGSIASRAAAVGGAALTRAADQLRAKLLTLAAHRLEASPGDLELVGGDVRVKGDPRASLPLRELATSAWRGWDLPEGETPGLEERAVYDPSDYTYAYGAQAAAVAVDVDTGAVEVEGYWVVNDAGVLLNPEIVEGQIRGGVAQGIGMALTEEVVYSEDGQPVADYLPPTAREVPDIVVASLVTPSAVTPGGMKGAGEAGTIGPPAAIGNAVAAALPEIAGRVTDTPLTPERVWTLLR</sequence>
<reference evidence="4" key="1">
    <citation type="submission" date="2022-11" db="EMBL/GenBank/DDBJ databases">
        <title>Nonomuraea corallina sp. nov., a new species of the genus Nonomuraea isolated from sea side sediment in Thai sea.</title>
        <authorList>
            <person name="Ngamcharungchit C."/>
            <person name="Matsumoto A."/>
            <person name="Suriyachadkun C."/>
            <person name="Panbangred W."/>
            <person name="Inahashi Y."/>
            <person name="Intra B."/>
        </authorList>
    </citation>
    <scope>NUCLEOTIDE SEQUENCE</scope>
    <source>
        <strain evidence="4">MCN248</strain>
    </source>
</reference>
<organism evidence="4 5">
    <name type="scientific">Nonomuraea corallina</name>
    <dbReference type="NCBI Taxonomy" id="2989783"/>
    <lineage>
        <taxon>Bacteria</taxon>
        <taxon>Bacillati</taxon>
        <taxon>Actinomycetota</taxon>
        <taxon>Actinomycetes</taxon>
        <taxon>Streptosporangiales</taxon>
        <taxon>Streptosporangiaceae</taxon>
        <taxon>Nonomuraea</taxon>
    </lineage>
</organism>
<evidence type="ECO:0000259" key="3">
    <source>
        <dbReference type="SMART" id="SM01008"/>
    </source>
</evidence>
<evidence type="ECO:0000256" key="1">
    <source>
        <dbReference type="ARBA" id="ARBA00022505"/>
    </source>
</evidence>
<dbReference type="InterPro" id="IPR000674">
    <property type="entry name" value="Ald_Oxase/Xan_DH_a/b"/>
</dbReference>
<dbReference type="InterPro" id="IPR046867">
    <property type="entry name" value="AldOxase/xan_DH_MoCoBD2"/>
</dbReference>
<evidence type="ECO:0000256" key="2">
    <source>
        <dbReference type="ARBA" id="ARBA00023002"/>
    </source>
</evidence>
<gene>
    <name evidence="4" type="ORF">OUY22_16250</name>
</gene>
<dbReference type="SMART" id="SM01008">
    <property type="entry name" value="Ald_Xan_dh_C"/>
    <property type="match status" value="1"/>
</dbReference>
<dbReference type="SUPFAM" id="SSF56003">
    <property type="entry name" value="Molybdenum cofactor-binding domain"/>
    <property type="match status" value="1"/>
</dbReference>
<keyword evidence="5" id="KW-1185">Reference proteome</keyword>
<dbReference type="EMBL" id="JAPNNL010000056">
    <property type="protein sequence ID" value="MDA0634974.1"/>
    <property type="molecule type" value="Genomic_DNA"/>
</dbReference>
<proteinExistence type="predicted"/>
<protein>
    <submittedName>
        <fullName evidence="4">Xanthine dehydrogenase family protein molybdopterin-binding subunit</fullName>
    </submittedName>
</protein>
<dbReference type="Pfam" id="PF01315">
    <property type="entry name" value="Ald_Xan_dh_C"/>
    <property type="match status" value="1"/>
</dbReference>
<dbReference type="PANTHER" id="PTHR11908">
    <property type="entry name" value="XANTHINE DEHYDROGENASE"/>
    <property type="match status" value="1"/>
</dbReference>
<dbReference type="InterPro" id="IPR036856">
    <property type="entry name" value="Ald_Oxase/Xan_DH_a/b_sf"/>
</dbReference>
<dbReference type="SUPFAM" id="SSF54665">
    <property type="entry name" value="CO dehydrogenase molybdoprotein N-domain-like"/>
    <property type="match status" value="1"/>
</dbReference>
<dbReference type="RefSeq" id="WP_270155807.1">
    <property type="nucleotide sequence ID" value="NZ_JAPNNL010000056.1"/>
</dbReference>
<comment type="caution">
    <text evidence="4">The sequence shown here is derived from an EMBL/GenBank/DDBJ whole genome shotgun (WGS) entry which is preliminary data.</text>
</comment>
<evidence type="ECO:0000313" key="5">
    <source>
        <dbReference type="Proteomes" id="UP001144036"/>
    </source>
</evidence>
<keyword evidence="1" id="KW-0500">Molybdenum</keyword>
<dbReference type="InterPro" id="IPR016208">
    <property type="entry name" value="Ald_Oxase/xanthine_DH-like"/>
</dbReference>
<dbReference type="Pfam" id="PF20256">
    <property type="entry name" value="MoCoBD_2"/>
    <property type="match status" value="1"/>
</dbReference>
<accession>A0ABT4SCQ0</accession>
<name>A0ABT4SCQ0_9ACTN</name>
<dbReference type="Proteomes" id="UP001144036">
    <property type="component" value="Unassembled WGS sequence"/>
</dbReference>
<evidence type="ECO:0000313" key="4">
    <source>
        <dbReference type="EMBL" id="MDA0634974.1"/>
    </source>
</evidence>
<dbReference type="PANTHER" id="PTHR11908:SF132">
    <property type="entry name" value="ALDEHYDE OXIDASE 1-RELATED"/>
    <property type="match status" value="1"/>
</dbReference>
<dbReference type="Gene3D" id="3.90.1170.50">
    <property type="entry name" value="Aldehyde oxidase/xanthine dehydrogenase, a/b hammerhead"/>
    <property type="match status" value="1"/>
</dbReference>